<evidence type="ECO:0000256" key="2">
    <source>
        <dbReference type="ARBA" id="ARBA00023002"/>
    </source>
</evidence>
<dbReference type="InterPro" id="IPR036291">
    <property type="entry name" value="NAD(P)-bd_dom_sf"/>
</dbReference>
<organism evidence="3 4">
    <name type="scientific">Ktedonospora formicarum</name>
    <dbReference type="NCBI Taxonomy" id="2778364"/>
    <lineage>
        <taxon>Bacteria</taxon>
        <taxon>Bacillati</taxon>
        <taxon>Chloroflexota</taxon>
        <taxon>Ktedonobacteria</taxon>
        <taxon>Ktedonobacterales</taxon>
        <taxon>Ktedonobacteraceae</taxon>
        <taxon>Ktedonospora</taxon>
    </lineage>
</organism>
<keyword evidence="2" id="KW-0560">Oxidoreductase</keyword>
<gene>
    <name evidence="3" type="ORF">KSX_01630</name>
</gene>
<accession>A0A8J3HVY6</accession>
<protein>
    <submittedName>
        <fullName evidence="3">Uncharacterized protein</fullName>
    </submittedName>
</protein>
<keyword evidence="4" id="KW-1185">Reference proteome</keyword>
<dbReference type="Gene3D" id="3.90.180.10">
    <property type="entry name" value="Medium-chain alcohol dehydrogenases, catalytic domain"/>
    <property type="match status" value="1"/>
</dbReference>
<dbReference type="RefSeq" id="WP_220191596.1">
    <property type="nucleotide sequence ID" value="NZ_BNJF01000001.1"/>
</dbReference>
<evidence type="ECO:0000313" key="4">
    <source>
        <dbReference type="Proteomes" id="UP000612362"/>
    </source>
</evidence>
<dbReference type="SUPFAM" id="SSF51735">
    <property type="entry name" value="NAD(P)-binding Rossmann-fold domains"/>
    <property type="match status" value="1"/>
</dbReference>
<keyword evidence="1" id="KW-0521">NADP</keyword>
<evidence type="ECO:0000256" key="1">
    <source>
        <dbReference type="ARBA" id="ARBA00022857"/>
    </source>
</evidence>
<dbReference type="GO" id="GO:0016651">
    <property type="term" value="F:oxidoreductase activity, acting on NAD(P)H"/>
    <property type="evidence" value="ECO:0007669"/>
    <property type="project" value="TreeGrafter"/>
</dbReference>
<dbReference type="PANTHER" id="PTHR48106">
    <property type="entry name" value="QUINONE OXIDOREDUCTASE PIG3-RELATED"/>
    <property type="match status" value="1"/>
</dbReference>
<evidence type="ECO:0000313" key="3">
    <source>
        <dbReference type="EMBL" id="GHO42000.1"/>
    </source>
</evidence>
<dbReference type="GO" id="GO:0070402">
    <property type="term" value="F:NADPH binding"/>
    <property type="evidence" value="ECO:0007669"/>
    <property type="project" value="TreeGrafter"/>
</dbReference>
<dbReference type="EMBL" id="BNJF01000001">
    <property type="protein sequence ID" value="GHO42000.1"/>
    <property type="molecule type" value="Genomic_DNA"/>
</dbReference>
<proteinExistence type="predicted"/>
<dbReference type="AlphaFoldDB" id="A0A8J3HVY6"/>
<comment type="caution">
    <text evidence="3">The sequence shown here is derived from an EMBL/GenBank/DDBJ whole genome shotgun (WGS) entry which is preliminary data.</text>
</comment>
<reference evidence="3" key="1">
    <citation type="submission" date="2020-10" db="EMBL/GenBank/DDBJ databases">
        <title>Taxonomic study of unclassified bacteria belonging to the class Ktedonobacteria.</title>
        <authorList>
            <person name="Yabe S."/>
            <person name="Wang C.M."/>
            <person name="Zheng Y."/>
            <person name="Sakai Y."/>
            <person name="Cavaletti L."/>
            <person name="Monciardini P."/>
            <person name="Donadio S."/>
        </authorList>
    </citation>
    <scope>NUCLEOTIDE SEQUENCE</scope>
    <source>
        <strain evidence="3">SOSP1-1</strain>
    </source>
</reference>
<dbReference type="Proteomes" id="UP000612362">
    <property type="component" value="Unassembled WGS sequence"/>
</dbReference>
<dbReference type="PANTHER" id="PTHR48106:SF18">
    <property type="entry name" value="QUINONE OXIDOREDUCTASE PIG3"/>
    <property type="match status" value="1"/>
</dbReference>
<name>A0A8J3HVY6_9CHLR</name>
<sequence>MCLPLPDSIDDVTAAAMFNPRMSAWFSLSWRAQLTPGETVLVLGATGTSGKMAAQFAKHLGAGKVIALGRNERILRTLPELGADGRCQLYFARRRATQLRAGNLW</sequence>